<name>A0A0W0R0Z8_9GAMM</name>
<sequence>MKKWLIILLLFPLPSGYAIEMHNAVVLDHKSEITGEDDKGHAVNGHIAISNEKNFSMQEKLSNNISLNTKKKKIYPKKTA</sequence>
<feature type="signal peptide" evidence="1">
    <location>
        <begin position="1"/>
        <end position="18"/>
    </location>
</feature>
<proteinExistence type="predicted"/>
<dbReference type="PATRIC" id="fig|45056.6.peg.2084"/>
<reference evidence="3 5" key="2">
    <citation type="submission" date="2018-12" db="EMBL/GenBank/DDBJ databases">
        <authorList>
            <consortium name="Pathogen Informatics"/>
        </authorList>
    </citation>
    <scope>NUCLEOTIDE SEQUENCE [LARGE SCALE GENOMIC DNA]</scope>
    <source>
        <strain evidence="3 5">NCTC12735</strain>
        <plasmid evidence="5">7</plasmid>
    </source>
</reference>
<geneLocation type="plasmid" evidence="3 5">
    <name>7</name>
</geneLocation>
<evidence type="ECO:0000313" key="5">
    <source>
        <dbReference type="Proteomes" id="UP000281170"/>
    </source>
</evidence>
<evidence type="ECO:0000256" key="1">
    <source>
        <dbReference type="SAM" id="SignalP"/>
    </source>
</evidence>
<protein>
    <submittedName>
        <fullName evidence="2">Uncharacterized protein</fullName>
    </submittedName>
</protein>
<dbReference type="AlphaFoldDB" id="A0A0W0R0Z8"/>
<dbReference type="EMBL" id="LR134416">
    <property type="protein sequence ID" value="VEH82863.1"/>
    <property type="molecule type" value="Genomic_DNA"/>
</dbReference>
<evidence type="ECO:0000313" key="2">
    <source>
        <dbReference type="EMBL" id="KTC64725.1"/>
    </source>
</evidence>
<dbReference type="EMBL" id="LNKA01000019">
    <property type="protein sequence ID" value="KTC64725.1"/>
    <property type="molecule type" value="Genomic_DNA"/>
</dbReference>
<feature type="chain" id="PRO_5036002917" evidence="1">
    <location>
        <begin position="19"/>
        <end position="80"/>
    </location>
</feature>
<reference evidence="2 4" key="1">
    <citation type="submission" date="2015-11" db="EMBL/GenBank/DDBJ databases">
        <title>Identification of large and diverse effector repertoires of 38 Legionella species.</title>
        <authorList>
            <person name="Burstein D."/>
            <person name="Amaro F."/>
            <person name="Zusman T."/>
            <person name="Lifshitz Z."/>
            <person name="Cohen O."/>
            <person name="Gilbert J.A."/>
            <person name="Pupko T."/>
            <person name="Shuman H.A."/>
            <person name="Segal G."/>
        </authorList>
    </citation>
    <scope>NUCLEOTIDE SEQUENCE [LARGE SCALE GENOMIC DNA]</scope>
    <source>
        <strain evidence="2 4">1762-AUS-E</strain>
    </source>
</reference>
<gene>
    <name evidence="2" type="ORF">Lade_2019</name>
    <name evidence="3" type="ORF">NCTC12735_00116</name>
</gene>
<dbReference type="Proteomes" id="UP000054859">
    <property type="component" value="Unassembled WGS sequence"/>
</dbReference>
<dbReference type="Proteomes" id="UP000281170">
    <property type="component" value="Plasmid 7"/>
</dbReference>
<keyword evidence="3" id="KW-0614">Plasmid</keyword>
<keyword evidence="4" id="KW-1185">Reference proteome</keyword>
<keyword evidence="1" id="KW-0732">Signal</keyword>
<dbReference type="RefSeq" id="WP_058463075.1">
    <property type="nucleotide sequence ID" value="NZ_CAAAHS010000001.1"/>
</dbReference>
<dbReference type="KEGG" id="ladl:NCTC12735_00116"/>
<accession>A0A0W0R0Z8</accession>
<evidence type="ECO:0000313" key="4">
    <source>
        <dbReference type="Proteomes" id="UP000054859"/>
    </source>
</evidence>
<organism evidence="2 4">
    <name type="scientific">Legionella adelaidensis</name>
    <dbReference type="NCBI Taxonomy" id="45056"/>
    <lineage>
        <taxon>Bacteria</taxon>
        <taxon>Pseudomonadati</taxon>
        <taxon>Pseudomonadota</taxon>
        <taxon>Gammaproteobacteria</taxon>
        <taxon>Legionellales</taxon>
        <taxon>Legionellaceae</taxon>
        <taxon>Legionella</taxon>
    </lineage>
</organism>
<evidence type="ECO:0000313" key="3">
    <source>
        <dbReference type="EMBL" id="VEH82863.1"/>
    </source>
</evidence>